<name>C6XQE5_HIRBI</name>
<organism evidence="7 8">
    <name type="scientific">Hirschia baltica (strain ATCC 49814 / DSM 5838 / IFAM 1418)</name>
    <dbReference type="NCBI Taxonomy" id="582402"/>
    <lineage>
        <taxon>Bacteria</taxon>
        <taxon>Pseudomonadati</taxon>
        <taxon>Pseudomonadota</taxon>
        <taxon>Alphaproteobacteria</taxon>
        <taxon>Hyphomonadales</taxon>
        <taxon>Hyphomonadaceae</taxon>
        <taxon>Hirschia</taxon>
    </lineage>
</organism>
<sequence length="733" mass="81177">MSVLTYKKINKSVVALGMAACVQGCVSFDNNTKSTTPLAVTAAAVAPVSGTVEQSAFKLQMQKLGDTIIARAEAGIPVPVPVDAGGGPVHEQHKENYKTIYEAGMLYDYTGDTKYRDIARDVLLDYADLYPTLGLHPEHKPSTAGRLFWQGLNEAVWLVYSIQGYEVIRDDISPEDREKIERGVLGPMADFLSEGSPQTFDRIHNHGTWAAAAVGMTGYVLDQPERVEKSLYGLNQDGEAGFLKQMDILFSPDGYYAEGPYYQRYAMMPFLLFSQAIQKNEPEREIFNYRDGIILKAISTTLQLSYAGKFFPLNDAIRSKGLNTIELKYGVAIAYDLTKDPAFLDIVKYQGDVVPTPEGKKVLDDIEAGLAKPFNFKSQMFRDGSNGEDGALIVLRSGEKTNDSAVVLKATTQGLGHGHFDKLGFLYNDNGQEVVADYGASRFLNIVSKFGGRYLPENDSWAKQTIAHNTLAVDEVSHYGGDWRLSQKYSPDVLKYGVVNGVQIAAAEVDTAYDGVNLQRVVAMVPRDDGQQPYVIDIMRGISDTDHQYDLPMHYKGDLIKSQFPIEYETSNLAPLGTDFGYQHLWKSGETEQLEGRQEVSLFLGTAFQTVTFASDTPYKAIFTKLGANDPDHNLRSEEAMILRANSDTVNFVTVYERDGSYDADNETAVFNGSSIVSIDFDQVEDVAVYKLVTQNDKTIQFLVADDTSKDAAHQLELDDQIIEWSGPVHVLR</sequence>
<dbReference type="InterPro" id="IPR012480">
    <property type="entry name" value="Hepar_II_III_C"/>
</dbReference>
<evidence type="ECO:0000256" key="1">
    <source>
        <dbReference type="ARBA" id="ARBA00004418"/>
    </source>
</evidence>
<proteinExistence type="predicted"/>
<dbReference type="CAZy" id="PL17">
    <property type="family name" value="Polysaccharide Lyase Family 17"/>
</dbReference>
<evidence type="ECO:0000313" key="7">
    <source>
        <dbReference type="EMBL" id="ACT60444.1"/>
    </source>
</evidence>
<comment type="subcellular location">
    <subcellularLocation>
        <location evidence="1">Periplasm</location>
    </subcellularLocation>
</comment>
<evidence type="ECO:0000256" key="2">
    <source>
        <dbReference type="ARBA" id="ARBA00022729"/>
    </source>
</evidence>
<feature type="domain" description="Alginate lyase" evidence="5">
    <location>
        <begin position="98"/>
        <end position="296"/>
    </location>
</feature>
<evidence type="ECO:0000259" key="5">
    <source>
        <dbReference type="Pfam" id="PF05426"/>
    </source>
</evidence>
<protein>
    <submittedName>
        <fullName evidence="7">Heparinase II/III family protein</fullName>
    </submittedName>
</protein>
<dbReference type="EMBL" id="CP001678">
    <property type="protein sequence ID" value="ACT60444.1"/>
    <property type="molecule type" value="Genomic_DNA"/>
</dbReference>
<keyword evidence="2" id="KW-0732">Signal</keyword>
<dbReference type="KEGG" id="hba:Hbal_2771"/>
<dbReference type="InterPro" id="IPR008929">
    <property type="entry name" value="Chondroitin_lyas"/>
</dbReference>
<dbReference type="Gene3D" id="1.50.10.100">
    <property type="entry name" value="Chondroitin AC/alginate lyase"/>
    <property type="match status" value="1"/>
</dbReference>
<dbReference type="PANTHER" id="PTHR39210:SF1">
    <property type="entry name" value="HEPARIN-SULFATE LYASE"/>
    <property type="match status" value="1"/>
</dbReference>
<gene>
    <name evidence="7" type="ordered locus">Hbal_2771</name>
</gene>
<dbReference type="PANTHER" id="PTHR39210">
    <property type="entry name" value="HEPARIN-SULFATE LYASE"/>
    <property type="match status" value="1"/>
</dbReference>
<dbReference type="HOGENOM" id="CLU_022650_0_0_5"/>
<dbReference type="InterPro" id="IPR008397">
    <property type="entry name" value="Alginate_lyase_dom"/>
</dbReference>
<dbReference type="Pfam" id="PF05426">
    <property type="entry name" value="Alginate_lyase"/>
    <property type="match status" value="1"/>
</dbReference>
<feature type="domain" description="Heparinase II/III-like C-terminal" evidence="6">
    <location>
        <begin position="383"/>
        <end position="642"/>
    </location>
</feature>
<dbReference type="Gene3D" id="2.70.98.70">
    <property type="match status" value="1"/>
</dbReference>
<evidence type="ECO:0000313" key="8">
    <source>
        <dbReference type="Proteomes" id="UP000002745"/>
    </source>
</evidence>
<keyword evidence="8" id="KW-1185">Reference proteome</keyword>
<evidence type="ECO:0000256" key="3">
    <source>
        <dbReference type="ARBA" id="ARBA00022764"/>
    </source>
</evidence>
<reference evidence="8" key="1">
    <citation type="journal article" date="2011" name="J. Bacteriol.">
        <title>Genome sequences of eight morphologically diverse alphaproteobacteria.</title>
        <authorList>
            <consortium name="US DOE Joint Genome Institute"/>
            <person name="Brown P.J."/>
            <person name="Kysela D.T."/>
            <person name="Buechlein A."/>
            <person name="Hemmerich C."/>
            <person name="Brun Y.V."/>
        </authorList>
    </citation>
    <scope>NUCLEOTIDE SEQUENCE [LARGE SCALE GENOMIC DNA]</scope>
    <source>
        <strain evidence="8">ATCC 49814 / DSM 5838 / IFAM 1418</strain>
    </source>
</reference>
<evidence type="ECO:0000259" key="6">
    <source>
        <dbReference type="Pfam" id="PF07940"/>
    </source>
</evidence>
<dbReference type="AlphaFoldDB" id="C6XQE5"/>
<dbReference type="Proteomes" id="UP000002745">
    <property type="component" value="Chromosome"/>
</dbReference>
<evidence type="ECO:0000256" key="4">
    <source>
        <dbReference type="ARBA" id="ARBA00023239"/>
    </source>
</evidence>
<dbReference type="eggNOG" id="ENOG502Z7XC">
    <property type="taxonomic scope" value="Bacteria"/>
</dbReference>
<accession>C6XQE5</accession>
<dbReference type="GO" id="GO:0016829">
    <property type="term" value="F:lyase activity"/>
    <property type="evidence" value="ECO:0007669"/>
    <property type="project" value="UniProtKB-KW"/>
</dbReference>
<dbReference type="Pfam" id="PF07940">
    <property type="entry name" value="Hepar_II_III_C"/>
    <property type="match status" value="1"/>
</dbReference>
<keyword evidence="3" id="KW-0574">Periplasm</keyword>
<keyword evidence="4" id="KW-0456">Lyase</keyword>
<dbReference type="STRING" id="582402.Hbal_2771"/>
<dbReference type="RefSeq" id="WP_015828594.1">
    <property type="nucleotide sequence ID" value="NC_012982.1"/>
</dbReference>
<dbReference type="GO" id="GO:0042597">
    <property type="term" value="C:periplasmic space"/>
    <property type="evidence" value="ECO:0007669"/>
    <property type="project" value="UniProtKB-SubCell"/>
</dbReference>
<dbReference type="SUPFAM" id="SSF48230">
    <property type="entry name" value="Chondroitin AC/alginate lyase"/>
    <property type="match status" value="1"/>
</dbReference>